<dbReference type="Proteomes" id="UP000242474">
    <property type="component" value="Unassembled WGS sequence"/>
</dbReference>
<sequence>MTFTESRQDVTKLEIVVGKQVLAGFSFFGGHYDELLIKNHIVNAFSVAGEVKVEFIDGNNPDTDHPKSDVDSRINIHKASIELVRLNPYIDPAVSERVEKAKESIPNHDRIQEMMQSLEALRENPDWVEYQDDACDSGPNGYSDDSVENYSNDSIGRFKVYILGCYRELGMIADDRKQEWANGLGSAITAVDIVVERLSGNIIS</sequence>
<name>A0A2G5B8A2_COERN</name>
<protein>
    <submittedName>
        <fullName evidence="1">Uncharacterized protein</fullName>
    </submittedName>
</protein>
<dbReference type="AlphaFoldDB" id="A0A2G5B8A2"/>
<organism evidence="1 2">
    <name type="scientific">Coemansia reversa (strain ATCC 12441 / NRRL 1564)</name>
    <dbReference type="NCBI Taxonomy" id="763665"/>
    <lineage>
        <taxon>Eukaryota</taxon>
        <taxon>Fungi</taxon>
        <taxon>Fungi incertae sedis</taxon>
        <taxon>Zoopagomycota</taxon>
        <taxon>Kickxellomycotina</taxon>
        <taxon>Kickxellomycetes</taxon>
        <taxon>Kickxellales</taxon>
        <taxon>Kickxellaceae</taxon>
        <taxon>Coemansia</taxon>
    </lineage>
</organism>
<evidence type="ECO:0000313" key="2">
    <source>
        <dbReference type="Proteomes" id="UP000242474"/>
    </source>
</evidence>
<dbReference type="EMBL" id="KZ303509">
    <property type="protein sequence ID" value="PIA15220.1"/>
    <property type="molecule type" value="Genomic_DNA"/>
</dbReference>
<proteinExistence type="predicted"/>
<gene>
    <name evidence="1" type="ORF">COEREDRAFT_88070</name>
</gene>
<reference evidence="1 2" key="1">
    <citation type="journal article" date="2015" name="Genome Biol. Evol.">
        <title>Phylogenomic analyses indicate that early fungi evolved digesting cell walls of algal ancestors of land plants.</title>
        <authorList>
            <person name="Chang Y."/>
            <person name="Wang S."/>
            <person name="Sekimoto S."/>
            <person name="Aerts A.L."/>
            <person name="Choi C."/>
            <person name="Clum A."/>
            <person name="LaButti K.M."/>
            <person name="Lindquist E.A."/>
            <person name="Yee Ngan C."/>
            <person name="Ohm R.A."/>
            <person name="Salamov A.A."/>
            <person name="Grigoriev I.V."/>
            <person name="Spatafora J.W."/>
            <person name="Berbee M.L."/>
        </authorList>
    </citation>
    <scope>NUCLEOTIDE SEQUENCE [LARGE SCALE GENOMIC DNA]</scope>
    <source>
        <strain evidence="1 2">NRRL 1564</strain>
    </source>
</reference>
<evidence type="ECO:0000313" key="1">
    <source>
        <dbReference type="EMBL" id="PIA15220.1"/>
    </source>
</evidence>
<keyword evidence="2" id="KW-1185">Reference proteome</keyword>
<accession>A0A2G5B8A2</accession>